<protein>
    <submittedName>
        <fullName evidence="4">DnaD domain-containing protein</fullName>
    </submittedName>
</protein>
<dbReference type="InterPro" id="IPR006343">
    <property type="entry name" value="DnaB/C_C"/>
</dbReference>
<dbReference type="PANTHER" id="PTHR37293">
    <property type="entry name" value="PHAGE REPLICATION PROTEIN-RELATED"/>
    <property type="match status" value="1"/>
</dbReference>
<dbReference type="InterPro" id="IPR053843">
    <property type="entry name" value="DnaD_N"/>
</dbReference>
<feature type="domain" description="DnaD N-terminal" evidence="3">
    <location>
        <begin position="24"/>
        <end position="107"/>
    </location>
</feature>
<feature type="domain" description="DnaB/C C-terminal" evidence="2">
    <location>
        <begin position="159"/>
        <end position="231"/>
    </location>
</feature>
<evidence type="ECO:0000313" key="5">
    <source>
        <dbReference type="Proteomes" id="UP000609346"/>
    </source>
</evidence>
<evidence type="ECO:0000256" key="1">
    <source>
        <dbReference type="ARBA" id="ARBA00093462"/>
    </source>
</evidence>
<evidence type="ECO:0000313" key="4">
    <source>
        <dbReference type="EMBL" id="MBD3918844.1"/>
    </source>
</evidence>
<dbReference type="RefSeq" id="WP_191203139.1">
    <property type="nucleotide sequence ID" value="NZ_JACXZA010000002.1"/>
</dbReference>
<accession>A0ABR8MXF9</accession>
<gene>
    <name evidence="4" type="ORF">H8B09_08785</name>
</gene>
<dbReference type="Pfam" id="PF07261">
    <property type="entry name" value="DnaB_2"/>
    <property type="match status" value="1"/>
</dbReference>
<comment type="caution">
    <text evidence="4">The sequence shown here is derived from an EMBL/GenBank/DDBJ whole genome shotgun (WGS) entry which is preliminary data.</text>
</comment>
<evidence type="ECO:0000259" key="3">
    <source>
        <dbReference type="Pfam" id="PF21984"/>
    </source>
</evidence>
<dbReference type="Proteomes" id="UP000609346">
    <property type="component" value="Unassembled WGS sequence"/>
</dbReference>
<keyword evidence="5" id="KW-1185">Reference proteome</keyword>
<dbReference type="NCBIfam" id="TIGR01446">
    <property type="entry name" value="DnaD_dom"/>
    <property type="match status" value="1"/>
</dbReference>
<name>A0ABR8MXF9_9BACL</name>
<dbReference type="PANTHER" id="PTHR37293:SF6">
    <property type="entry name" value="DNA REPLICATION PROTEIN DNAD"/>
    <property type="match status" value="1"/>
</dbReference>
<dbReference type="SUPFAM" id="SSF158499">
    <property type="entry name" value="DnaD domain-like"/>
    <property type="match status" value="1"/>
</dbReference>
<evidence type="ECO:0000259" key="2">
    <source>
        <dbReference type="Pfam" id="PF07261"/>
    </source>
</evidence>
<comment type="similarity">
    <text evidence="1">Belongs to the DnaB/DnaD family.</text>
</comment>
<organism evidence="4 5">
    <name type="scientific">Paenibacillus terricola</name>
    <dbReference type="NCBI Taxonomy" id="2763503"/>
    <lineage>
        <taxon>Bacteria</taxon>
        <taxon>Bacillati</taxon>
        <taxon>Bacillota</taxon>
        <taxon>Bacilli</taxon>
        <taxon>Bacillales</taxon>
        <taxon>Paenibacillaceae</taxon>
        <taxon>Paenibacillus</taxon>
    </lineage>
</organism>
<sequence length="240" mass="26872">MKDEIWKAYARGISDAMNSGGVFIPSVLLRTYSSLGLEESDVLLLFQLMAFRDAEGVGFPTPEQLAERMGKPVTEVVYSLRKLMKDGMLMIEEDADPMTDIRSERYDWTSWLLRAGQQAAAMKREAGAAASMANRQAAASTAAVAEGLAVVVPAEDNLFSTFEQEFGRPLSPMECETIAAWLDQDRYSDDIIRFALKEAVFAGKLHFRYIDRILLEWSRNRVTNADEARAHSQKFRGGRS</sequence>
<dbReference type="Pfam" id="PF21984">
    <property type="entry name" value="DnaD_N"/>
    <property type="match status" value="1"/>
</dbReference>
<proteinExistence type="inferred from homology"/>
<reference evidence="4 5" key="1">
    <citation type="submission" date="2020-09" db="EMBL/GenBank/DDBJ databases">
        <title>Paenibacillus sp. strain PR3 16S rRNA gene Genome sequencing and assembly.</title>
        <authorList>
            <person name="Kim J."/>
        </authorList>
    </citation>
    <scope>NUCLEOTIDE SEQUENCE [LARGE SCALE GENOMIC DNA]</scope>
    <source>
        <strain evidence="4 5">PR3</strain>
    </source>
</reference>
<dbReference type="Gene3D" id="1.10.10.10">
    <property type="entry name" value="Winged helix-like DNA-binding domain superfamily/Winged helix DNA-binding domain"/>
    <property type="match status" value="1"/>
</dbReference>
<dbReference type="InterPro" id="IPR036388">
    <property type="entry name" value="WH-like_DNA-bd_sf"/>
</dbReference>
<dbReference type="EMBL" id="JACXZA010000002">
    <property type="protein sequence ID" value="MBD3918844.1"/>
    <property type="molecule type" value="Genomic_DNA"/>
</dbReference>
<dbReference type="Gene3D" id="1.10.10.630">
    <property type="entry name" value="DnaD domain-like"/>
    <property type="match status" value="1"/>
</dbReference>
<dbReference type="InterPro" id="IPR034829">
    <property type="entry name" value="DnaD-like_sf"/>
</dbReference>
<dbReference type="InterPro" id="IPR053162">
    <property type="entry name" value="DnaD"/>
</dbReference>